<dbReference type="Gene3D" id="2.160.20.10">
    <property type="entry name" value="Single-stranded right-handed beta-helix, Pectin lyase-like"/>
    <property type="match status" value="1"/>
</dbReference>
<dbReference type="PANTHER" id="PTHR31321:SF57">
    <property type="entry name" value="PECTINESTERASE 53-RELATED"/>
    <property type="match status" value="1"/>
</dbReference>
<dbReference type="EC" id="3.1.1.11" evidence="5"/>
<dbReference type="InterPro" id="IPR000070">
    <property type="entry name" value="Pectinesterase_cat"/>
</dbReference>
<feature type="chain" id="PRO_5020856874" description="Pectinesterase" evidence="5">
    <location>
        <begin position="22"/>
        <end position="334"/>
    </location>
</feature>
<dbReference type="InterPro" id="IPR011050">
    <property type="entry name" value="Pectin_lyase_fold/virulence"/>
</dbReference>
<keyword evidence="3 5" id="KW-0063">Aspartyl esterase</keyword>
<accession>A0A4P7PVZ4</accession>
<dbReference type="GO" id="GO:0045490">
    <property type="term" value="P:pectin catabolic process"/>
    <property type="evidence" value="ECO:0007669"/>
    <property type="project" value="UniProtKB-UniRule"/>
</dbReference>
<gene>
    <name evidence="7" type="primary">pemA</name>
    <name evidence="7" type="ORF">GS03_02397</name>
</gene>
<dbReference type="InterPro" id="IPR018040">
    <property type="entry name" value="Pectinesterase_Tyr_AS"/>
</dbReference>
<keyword evidence="8" id="KW-1185">Reference proteome</keyword>
<sequence>MKNLKKIVFTFAIVFISFSNVVSQTAGKTEAAFYKIVAQDGSGDYTTIQAAINDSKSFPYQRITIFIKNGTYKEKLKIHEWNTNLSLIGESKENTIITFDDYFNKVNLGINSTFYTYTLLVEANDVLLKNLTIENASGDVGQAVALSVFSNRVAVIDCRILGNQDTLYASGKGCQYFKNCYIEGTTDFIFGSATAWFEDCEIHSKKDSYITAASTPEGADFGYVFKNCNLTSNAATSKVYLGRPWRIYAKTVFVSCTLGKHILPEGWHNWSKPDAEKNSFYAEYKCTGEGYSPATRVPWSHQLTKSQAKKYKAENVIGTDFLKDIHQWESQVKK</sequence>
<dbReference type="SUPFAM" id="SSF51126">
    <property type="entry name" value="Pectin lyase-like"/>
    <property type="match status" value="1"/>
</dbReference>
<organism evidence="7 8">
    <name type="scientific">Flavobacterium sangjuense</name>
    <dbReference type="NCBI Taxonomy" id="2518177"/>
    <lineage>
        <taxon>Bacteria</taxon>
        <taxon>Pseudomonadati</taxon>
        <taxon>Bacteroidota</taxon>
        <taxon>Flavobacteriia</taxon>
        <taxon>Flavobacteriales</taxon>
        <taxon>Flavobacteriaceae</taxon>
        <taxon>Flavobacterium</taxon>
    </lineage>
</organism>
<name>A0A4P7PVZ4_9FLAO</name>
<dbReference type="UniPathway" id="UPA00545">
    <property type="reaction ID" value="UER00823"/>
</dbReference>
<dbReference type="RefSeq" id="WP_136152767.1">
    <property type="nucleotide sequence ID" value="NZ_CP038810.1"/>
</dbReference>
<evidence type="ECO:0000313" key="8">
    <source>
        <dbReference type="Proteomes" id="UP000296862"/>
    </source>
</evidence>
<dbReference type="PROSITE" id="PS00503">
    <property type="entry name" value="PECTINESTERASE_2"/>
    <property type="match status" value="1"/>
</dbReference>
<feature type="active site" evidence="4">
    <location>
        <position position="187"/>
    </location>
</feature>
<reference evidence="7 8" key="1">
    <citation type="submission" date="2019-04" db="EMBL/GenBank/DDBJ databases">
        <title>Flavobacterium sp. GS03.</title>
        <authorList>
            <person name="Kim H."/>
        </authorList>
    </citation>
    <scope>NUCLEOTIDE SEQUENCE [LARGE SCALE GENOMIC DNA]</scope>
    <source>
        <strain evidence="7 8">GS03</strain>
    </source>
</reference>
<dbReference type="OrthoDB" id="9804686at2"/>
<evidence type="ECO:0000256" key="4">
    <source>
        <dbReference type="PROSITE-ProRule" id="PRU10040"/>
    </source>
</evidence>
<dbReference type="AlphaFoldDB" id="A0A4P7PVZ4"/>
<dbReference type="KEGG" id="fsn:GS03_02397"/>
<evidence type="ECO:0000259" key="6">
    <source>
        <dbReference type="Pfam" id="PF01095"/>
    </source>
</evidence>
<dbReference type="PROSITE" id="PS00800">
    <property type="entry name" value="PECTINESTERASE_1"/>
    <property type="match status" value="1"/>
</dbReference>
<keyword evidence="2 5" id="KW-0378">Hydrolase</keyword>
<evidence type="ECO:0000313" key="7">
    <source>
        <dbReference type="EMBL" id="QBZ98885.1"/>
    </source>
</evidence>
<proteinExistence type="inferred from homology"/>
<evidence type="ECO:0000256" key="5">
    <source>
        <dbReference type="RuleBase" id="RU000589"/>
    </source>
</evidence>
<comment type="pathway">
    <text evidence="5">Glycan metabolism; pectin degradation; 2-dehydro-3-deoxy-D-gluconate from pectin: step 1/5.</text>
</comment>
<feature type="signal peptide" evidence="5">
    <location>
        <begin position="1"/>
        <end position="21"/>
    </location>
</feature>
<comment type="similarity">
    <text evidence="1">Belongs to the pectinesterase family.</text>
</comment>
<dbReference type="EMBL" id="CP038810">
    <property type="protein sequence ID" value="QBZ98885.1"/>
    <property type="molecule type" value="Genomic_DNA"/>
</dbReference>
<dbReference type="GO" id="GO:0030599">
    <property type="term" value="F:pectinesterase activity"/>
    <property type="evidence" value="ECO:0007669"/>
    <property type="project" value="UniProtKB-UniRule"/>
</dbReference>
<dbReference type="InterPro" id="IPR033131">
    <property type="entry name" value="Pectinesterase_Asp_AS"/>
</dbReference>
<evidence type="ECO:0000256" key="1">
    <source>
        <dbReference type="ARBA" id="ARBA00008891"/>
    </source>
</evidence>
<feature type="domain" description="Pectinesterase catalytic" evidence="6">
    <location>
        <begin position="36"/>
        <end position="318"/>
    </location>
</feature>
<dbReference type="GO" id="GO:0042545">
    <property type="term" value="P:cell wall modification"/>
    <property type="evidence" value="ECO:0007669"/>
    <property type="project" value="UniProtKB-UniRule"/>
</dbReference>
<comment type="catalytic activity">
    <reaction evidence="5">
        <text>[(1-&gt;4)-alpha-D-galacturonosyl methyl ester](n) + n H2O = [(1-&gt;4)-alpha-D-galacturonosyl](n) + n methanol + n H(+)</text>
        <dbReference type="Rhea" id="RHEA:22380"/>
        <dbReference type="Rhea" id="RHEA-COMP:14570"/>
        <dbReference type="Rhea" id="RHEA-COMP:14573"/>
        <dbReference type="ChEBI" id="CHEBI:15377"/>
        <dbReference type="ChEBI" id="CHEBI:15378"/>
        <dbReference type="ChEBI" id="CHEBI:17790"/>
        <dbReference type="ChEBI" id="CHEBI:140522"/>
        <dbReference type="ChEBI" id="CHEBI:140523"/>
        <dbReference type="EC" id="3.1.1.11"/>
    </reaction>
</comment>
<dbReference type="PANTHER" id="PTHR31321">
    <property type="entry name" value="ACYL-COA THIOESTER HYDROLASE YBHC-RELATED"/>
    <property type="match status" value="1"/>
</dbReference>
<dbReference type="InterPro" id="IPR012334">
    <property type="entry name" value="Pectin_lyas_fold"/>
</dbReference>
<evidence type="ECO:0000256" key="2">
    <source>
        <dbReference type="ARBA" id="ARBA00022801"/>
    </source>
</evidence>
<evidence type="ECO:0000256" key="3">
    <source>
        <dbReference type="ARBA" id="ARBA00023085"/>
    </source>
</evidence>
<keyword evidence="5" id="KW-0732">Signal</keyword>
<protein>
    <recommendedName>
        <fullName evidence="5">Pectinesterase</fullName>
        <ecNumber evidence="5">3.1.1.11</ecNumber>
    </recommendedName>
</protein>
<dbReference type="GO" id="GO:0009279">
    <property type="term" value="C:cell outer membrane"/>
    <property type="evidence" value="ECO:0007669"/>
    <property type="project" value="TreeGrafter"/>
</dbReference>
<dbReference type="Pfam" id="PF01095">
    <property type="entry name" value="Pectinesterase"/>
    <property type="match status" value="1"/>
</dbReference>
<dbReference type="Proteomes" id="UP000296862">
    <property type="component" value="Chromosome"/>
</dbReference>